<dbReference type="PANTHER" id="PTHR47529:SF1">
    <property type="entry name" value="PERIPLASMIC CHAPERONE PPID"/>
    <property type="match status" value="1"/>
</dbReference>
<keyword evidence="4 12" id="KW-0812">Transmembrane</keyword>
<dbReference type="PROSITE" id="PS01096">
    <property type="entry name" value="PPIC_PPIASE_1"/>
    <property type="match status" value="1"/>
</dbReference>
<evidence type="ECO:0000256" key="7">
    <source>
        <dbReference type="ARBA" id="ARBA00023186"/>
    </source>
</evidence>
<dbReference type="InterPro" id="IPR052029">
    <property type="entry name" value="PpiD_chaperone"/>
</dbReference>
<dbReference type="Proteomes" id="UP000326287">
    <property type="component" value="Chromosome"/>
</dbReference>
<keyword evidence="7" id="KW-0143">Chaperone</keyword>
<comment type="subcellular location">
    <subcellularLocation>
        <location evidence="1">Cell inner membrane</location>
        <topology evidence="1">Single-pass type II membrane protein</topology>
        <orientation evidence="1">Periplasmic side</orientation>
    </subcellularLocation>
</comment>
<evidence type="ECO:0000256" key="11">
    <source>
        <dbReference type="PROSITE-ProRule" id="PRU00278"/>
    </source>
</evidence>
<gene>
    <name evidence="14" type="ORF">EY643_09560</name>
</gene>
<name>A0A5P9NJF1_9GAMM</name>
<dbReference type="OrthoDB" id="9812372at2"/>
<keyword evidence="2" id="KW-1003">Cell membrane</keyword>
<sequence length="626" mass="66994">MLQDIRANAQGTVSKIIVGVIVAAFALFGVESILLSGGSGGVAEVNGEEISPQELQQAMTNQKRRLIAMMGDNLDPSLLDDQLIQGQVMEGLVQRKLMVQGAKGMGLTISDRQLGAIIGEMEQFQVGGQFSPELYRGTLSDAGYTPASFKATLGDDLIVGQARSGLAGSEFSTPAELSLSARLVGEQRDIRFLTIPIEGFAAQTEVSEEDIAAYYEANASSFLSEETVDIDYIALRAEDFREPVDESMLQNAYQEELQASQYQTESAVSHILFELRDEESADEWAARVAEAQAKLDAGADFAELASTASDDIGSKGFGGELGYTAGEVFPAEMEQAIAALEVGQVSQPVQTEAGIHLIKVTDRREGTPPTFEELRADLEEREGMAQARVELMSTVEALKDLAFNAEDLSGPASEMSLELSQEKGVSRSQQEGLFSNAMLISAAFSDDVLSAGYNSEVIELSPDLWVVLRVNTYNEAAVLPLEAVRDSIVASLTDQRSREAVGEAAQGVVASLRAGASVEALANEQGYEWQVELGADRRNLVVPGEVLQSAFALAAPAEGESSVDYVISATGDALVFELDRVTSGDLQAMAEGEQAALRQQMSGEAGQLLDSEIQQRQRDSAEISVI</sequence>
<dbReference type="GO" id="GO:0005886">
    <property type="term" value="C:plasma membrane"/>
    <property type="evidence" value="ECO:0007669"/>
    <property type="project" value="UniProtKB-SubCell"/>
</dbReference>
<comment type="similarity">
    <text evidence="8">Belongs to the PpiD chaperone family.</text>
</comment>
<dbReference type="Pfam" id="PF13624">
    <property type="entry name" value="SurA_N_3"/>
    <property type="match status" value="1"/>
</dbReference>
<proteinExistence type="inferred from homology"/>
<dbReference type="RefSeq" id="WP_152661993.1">
    <property type="nucleotide sequence ID" value="NZ_CP036422.1"/>
</dbReference>
<keyword evidence="6 12" id="KW-0472">Membrane</keyword>
<evidence type="ECO:0000313" key="14">
    <source>
        <dbReference type="EMBL" id="QFU75887.1"/>
    </source>
</evidence>
<dbReference type="KEGG" id="halc:EY643_09560"/>
<dbReference type="InterPro" id="IPR000297">
    <property type="entry name" value="PPIase_PpiC"/>
</dbReference>
<evidence type="ECO:0000256" key="1">
    <source>
        <dbReference type="ARBA" id="ARBA00004382"/>
    </source>
</evidence>
<evidence type="ECO:0000313" key="15">
    <source>
        <dbReference type="Proteomes" id="UP000326287"/>
    </source>
</evidence>
<dbReference type="InterPro" id="IPR027304">
    <property type="entry name" value="Trigger_fact/SurA_dom_sf"/>
</dbReference>
<keyword evidence="15" id="KW-1185">Reference proteome</keyword>
<dbReference type="Pfam" id="PF00639">
    <property type="entry name" value="Rotamase"/>
    <property type="match status" value="1"/>
</dbReference>
<keyword evidence="3" id="KW-0997">Cell inner membrane</keyword>
<evidence type="ECO:0000256" key="2">
    <source>
        <dbReference type="ARBA" id="ARBA00022475"/>
    </source>
</evidence>
<dbReference type="SUPFAM" id="SSF109998">
    <property type="entry name" value="Triger factor/SurA peptide-binding domain-like"/>
    <property type="match status" value="1"/>
</dbReference>
<organism evidence="14 15">
    <name type="scientific">Halioglobus maricola</name>
    <dbReference type="NCBI Taxonomy" id="2601894"/>
    <lineage>
        <taxon>Bacteria</taxon>
        <taxon>Pseudomonadati</taxon>
        <taxon>Pseudomonadota</taxon>
        <taxon>Gammaproteobacteria</taxon>
        <taxon>Cellvibrionales</taxon>
        <taxon>Halieaceae</taxon>
        <taxon>Halioglobus</taxon>
    </lineage>
</organism>
<dbReference type="InterPro" id="IPR046357">
    <property type="entry name" value="PPIase_dom_sf"/>
</dbReference>
<feature type="transmembrane region" description="Helical" evidence="12">
    <location>
        <begin position="12"/>
        <end position="30"/>
    </location>
</feature>
<dbReference type="SUPFAM" id="SSF54534">
    <property type="entry name" value="FKBP-like"/>
    <property type="match status" value="1"/>
</dbReference>
<evidence type="ECO:0000256" key="5">
    <source>
        <dbReference type="ARBA" id="ARBA00022989"/>
    </source>
</evidence>
<evidence type="ECO:0000256" key="4">
    <source>
        <dbReference type="ARBA" id="ARBA00022692"/>
    </source>
</evidence>
<evidence type="ECO:0000256" key="3">
    <source>
        <dbReference type="ARBA" id="ARBA00022519"/>
    </source>
</evidence>
<evidence type="ECO:0000256" key="6">
    <source>
        <dbReference type="ARBA" id="ARBA00023136"/>
    </source>
</evidence>
<evidence type="ECO:0000256" key="10">
    <source>
        <dbReference type="ARBA" id="ARBA00042775"/>
    </source>
</evidence>
<dbReference type="EMBL" id="CP036422">
    <property type="protein sequence ID" value="QFU75887.1"/>
    <property type="molecule type" value="Genomic_DNA"/>
</dbReference>
<evidence type="ECO:0000256" key="12">
    <source>
        <dbReference type="SAM" id="Phobius"/>
    </source>
</evidence>
<keyword evidence="5 12" id="KW-1133">Transmembrane helix</keyword>
<protein>
    <recommendedName>
        <fullName evidence="9">Periplasmic chaperone PpiD</fullName>
    </recommendedName>
    <alternativeName>
        <fullName evidence="10">Periplasmic folding chaperone</fullName>
    </alternativeName>
</protein>
<dbReference type="AlphaFoldDB" id="A0A5P9NJF1"/>
<keyword evidence="11" id="KW-0697">Rotamase</keyword>
<evidence type="ECO:0000259" key="13">
    <source>
        <dbReference type="PROSITE" id="PS50198"/>
    </source>
</evidence>
<keyword evidence="11 14" id="KW-0413">Isomerase</keyword>
<dbReference type="InterPro" id="IPR023058">
    <property type="entry name" value="PPIase_PpiC_CS"/>
</dbReference>
<dbReference type="Gene3D" id="3.10.50.40">
    <property type="match status" value="1"/>
</dbReference>
<dbReference type="Gene3D" id="1.10.4030.10">
    <property type="entry name" value="Porin chaperone SurA, peptide-binding domain"/>
    <property type="match status" value="1"/>
</dbReference>
<accession>A0A5P9NJF1</accession>
<dbReference type="GO" id="GO:0003755">
    <property type="term" value="F:peptidyl-prolyl cis-trans isomerase activity"/>
    <property type="evidence" value="ECO:0007669"/>
    <property type="project" value="UniProtKB-KW"/>
</dbReference>
<dbReference type="PROSITE" id="PS50198">
    <property type="entry name" value="PPIC_PPIASE_2"/>
    <property type="match status" value="1"/>
</dbReference>
<feature type="domain" description="PpiC" evidence="13">
    <location>
        <begin position="263"/>
        <end position="362"/>
    </location>
</feature>
<evidence type="ECO:0000256" key="9">
    <source>
        <dbReference type="ARBA" id="ARBA00040743"/>
    </source>
</evidence>
<evidence type="ECO:0000256" key="8">
    <source>
        <dbReference type="ARBA" id="ARBA00038408"/>
    </source>
</evidence>
<dbReference type="PANTHER" id="PTHR47529">
    <property type="entry name" value="PEPTIDYL-PROLYL CIS-TRANS ISOMERASE D"/>
    <property type="match status" value="1"/>
</dbReference>
<reference evidence="14 15" key="1">
    <citation type="submission" date="2019-02" db="EMBL/GenBank/DDBJ databases">
        <authorList>
            <person name="Li S.-H."/>
        </authorList>
    </citation>
    <scope>NUCLEOTIDE SEQUENCE [LARGE SCALE GENOMIC DNA]</scope>
    <source>
        <strain evidence="14 15">IMCC14385</strain>
    </source>
</reference>